<reference evidence="7" key="2">
    <citation type="submission" date="2020-09" db="EMBL/GenBank/DDBJ databases">
        <authorList>
            <person name="Sun Q."/>
            <person name="Zhou Y."/>
        </authorList>
    </citation>
    <scope>NUCLEOTIDE SEQUENCE</scope>
    <source>
        <strain evidence="7">CGMCC 1.12987</strain>
    </source>
</reference>
<evidence type="ECO:0000256" key="3">
    <source>
        <dbReference type="ARBA" id="ARBA00022989"/>
    </source>
</evidence>
<organism evidence="7 8">
    <name type="scientific">Paenibacillus abyssi</name>
    <dbReference type="NCBI Taxonomy" id="1340531"/>
    <lineage>
        <taxon>Bacteria</taxon>
        <taxon>Bacillati</taxon>
        <taxon>Bacillota</taxon>
        <taxon>Bacilli</taxon>
        <taxon>Bacillales</taxon>
        <taxon>Paenibacillaceae</taxon>
        <taxon>Paenibacillus</taxon>
    </lineage>
</organism>
<dbReference type="AlphaFoldDB" id="A0A917G3V5"/>
<comment type="caution">
    <text evidence="7">The sequence shown here is derived from an EMBL/GenBank/DDBJ whole genome shotgun (WGS) entry which is preliminary data.</text>
</comment>
<keyword evidence="2 5" id="KW-0812">Transmembrane</keyword>
<protein>
    <recommendedName>
        <fullName evidence="6">TM2 domain-containing protein</fullName>
    </recommendedName>
</protein>
<proteinExistence type="predicted"/>
<feature type="transmembrane region" description="Helical" evidence="5">
    <location>
        <begin position="80"/>
        <end position="104"/>
    </location>
</feature>
<dbReference type="Pfam" id="PF05154">
    <property type="entry name" value="TM2"/>
    <property type="match status" value="1"/>
</dbReference>
<feature type="transmembrane region" description="Helical" evidence="5">
    <location>
        <begin position="52"/>
        <end position="74"/>
    </location>
</feature>
<sequence length="141" mass="15954">MMDKRDLTLNELMVFQSEVRAHEKSAAIAYLMLVGGHLGVHRFYLKRTGTAIAQLILFLVTTGGYALTVLGSAVESEALTLFSLLLLVVPGLVLFIWIIVDLFLMPRMVREYNEKVEQHIIAQIIQHRQHMHMQPQSPGTL</sequence>
<name>A0A917G3V5_9BACL</name>
<feature type="transmembrane region" description="Helical" evidence="5">
    <location>
        <begin position="27"/>
        <end position="45"/>
    </location>
</feature>
<comment type="subcellular location">
    <subcellularLocation>
        <location evidence="1">Membrane</location>
        <topology evidence="1">Multi-pass membrane protein</topology>
    </subcellularLocation>
</comment>
<accession>A0A917G3V5</accession>
<evidence type="ECO:0000259" key="6">
    <source>
        <dbReference type="Pfam" id="PF05154"/>
    </source>
</evidence>
<keyword evidence="8" id="KW-1185">Reference proteome</keyword>
<dbReference type="InterPro" id="IPR007829">
    <property type="entry name" value="TM2"/>
</dbReference>
<dbReference type="GO" id="GO:0016020">
    <property type="term" value="C:membrane"/>
    <property type="evidence" value="ECO:0007669"/>
    <property type="project" value="UniProtKB-SubCell"/>
</dbReference>
<evidence type="ECO:0000256" key="4">
    <source>
        <dbReference type="ARBA" id="ARBA00023136"/>
    </source>
</evidence>
<keyword evidence="4 5" id="KW-0472">Membrane</keyword>
<evidence type="ECO:0000313" key="7">
    <source>
        <dbReference type="EMBL" id="GGG21117.1"/>
    </source>
</evidence>
<dbReference type="Proteomes" id="UP000644756">
    <property type="component" value="Unassembled WGS sequence"/>
</dbReference>
<reference evidence="7" key="1">
    <citation type="journal article" date="2014" name="Int. J. Syst. Evol. Microbiol.">
        <title>Complete genome sequence of Corynebacterium casei LMG S-19264T (=DSM 44701T), isolated from a smear-ripened cheese.</title>
        <authorList>
            <consortium name="US DOE Joint Genome Institute (JGI-PGF)"/>
            <person name="Walter F."/>
            <person name="Albersmeier A."/>
            <person name="Kalinowski J."/>
            <person name="Ruckert C."/>
        </authorList>
    </citation>
    <scope>NUCLEOTIDE SEQUENCE</scope>
    <source>
        <strain evidence="7">CGMCC 1.12987</strain>
    </source>
</reference>
<gene>
    <name evidence="7" type="ORF">GCM10010916_42320</name>
</gene>
<dbReference type="EMBL" id="BMGR01000017">
    <property type="protein sequence ID" value="GGG21117.1"/>
    <property type="molecule type" value="Genomic_DNA"/>
</dbReference>
<evidence type="ECO:0000256" key="5">
    <source>
        <dbReference type="SAM" id="Phobius"/>
    </source>
</evidence>
<evidence type="ECO:0000256" key="2">
    <source>
        <dbReference type="ARBA" id="ARBA00022692"/>
    </source>
</evidence>
<evidence type="ECO:0000256" key="1">
    <source>
        <dbReference type="ARBA" id="ARBA00004141"/>
    </source>
</evidence>
<dbReference type="RefSeq" id="WP_377522157.1">
    <property type="nucleotide sequence ID" value="NZ_JBHRVG010000001.1"/>
</dbReference>
<feature type="domain" description="TM2" evidence="6">
    <location>
        <begin position="23"/>
        <end position="65"/>
    </location>
</feature>
<keyword evidence="3 5" id="KW-1133">Transmembrane helix</keyword>
<evidence type="ECO:0000313" key="8">
    <source>
        <dbReference type="Proteomes" id="UP000644756"/>
    </source>
</evidence>